<reference evidence="3" key="1">
    <citation type="journal article" date="2019" name="Int. J. Syst. Evol. Microbiol.">
        <title>The Global Catalogue of Microorganisms (GCM) 10K type strain sequencing project: providing services to taxonomists for standard genome sequencing and annotation.</title>
        <authorList>
            <consortium name="The Broad Institute Genomics Platform"/>
            <consortium name="The Broad Institute Genome Sequencing Center for Infectious Disease"/>
            <person name="Wu L."/>
            <person name="Ma J."/>
        </authorList>
    </citation>
    <scope>NUCLEOTIDE SEQUENCE [LARGE SCALE GENOMIC DNA]</scope>
    <source>
        <strain evidence="3">ZS-35-S2</strain>
    </source>
</reference>
<accession>A0ABW1K2S7</accession>
<dbReference type="Proteomes" id="UP001596203">
    <property type="component" value="Unassembled WGS sequence"/>
</dbReference>
<evidence type="ECO:0000313" key="2">
    <source>
        <dbReference type="EMBL" id="MFC6015720.1"/>
    </source>
</evidence>
<proteinExistence type="predicted"/>
<evidence type="ECO:0000259" key="1">
    <source>
        <dbReference type="Pfam" id="PF12728"/>
    </source>
</evidence>
<organism evidence="2 3">
    <name type="scientific">Plantactinospora solaniradicis</name>
    <dbReference type="NCBI Taxonomy" id="1723736"/>
    <lineage>
        <taxon>Bacteria</taxon>
        <taxon>Bacillati</taxon>
        <taxon>Actinomycetota</taxon>
        <taxon>Actinomycetes</taxon>
        <taxon>Micromonosporales</taxon>
        <taxon>Micromonosporaceae</taxon>
        <taxon>Plantactinospora</taxon>
    </lineage>
</organism>
<feature type="domain" description="Helix-turn-helix" evidence="1">
    <location>
        <begin position="7"/>
        <end position="50"/>
    </location>
</feature>
<protein>
    <submittedName>
        <fullName evidence="2">Helix-turn-helix domain-containing protein</fullName>
    </submittedName>
</protein>
<name>A0ABW1K2S7_9ACTN</name>
<dbReference type="InterPro" id="IPR010093">
    <property type="entry name" value="SinI_DNA-bd"/>
</dbReference>
<dbReference type="NCBIfam" id="TIGR01764">
    <property type="entry name" value="excise"/>
    <property type="match status" value="1"/>
</dbReference>
<sequence>MERGWHSVEQVAERLGLHVRTVRGYIRAGRLKAVRIGKQYRIAQADLDAFTGRPADAVRSRVEVSTIVEIDDIGALAADRLSTLLVAGAQLPRDTGEPLRIQTVYDEARTRFKVIILGGVATTAEVLQTIDGILETENGMFLTDPDRPAAPHG</sequence>
<dbReference type="SUPFAM" id="SSF46955">
    <property type="entry name" value="Putative DNA-binding domain"/>
    <property type="match status" value="1"/>
</dbReference>
<comment type="caution">
    <text evidence="2">The sequence shown here is derived from an EMBL/GenBank/DDBJ whole genome shotgun (WGS) entry which is preliminary data.</text>
</comment>
<dbReference type="EMBL" id="JBHSPR010000006">
    <property type="protein sequence ID" value="MFC6015720.1"/>
    <property type="molecule type" value="Genomic_DNA"/>
</dbReference>
<dbReference type="InterPro" id="IPR009061">
    <property type="entry name" value="DNA-bd_dom_put_sf"/>
</dbReference>
<dbReference type="RefSeq" id="WP_377418158.1">
    <property type="nucleotide sequence ID" value="NZ_JBHSPR010000006.1"/>
</dbReference>
<dbReference type="Pfam" id="PF12728">
    <property type="entry name" value="HTH_17"/>
    <property type="match status" value="1"/>
</dbReference>
<dbReference type="InterPro" id="IPR041657">
    <property type="entry name" value="HTH_17"/>
</dbReference>
<gene>
    <name evidence="2" type="ORF">ACFP2T_05895</name>
</gene>
<evidence type="ECO:0000313" key="3">
    <source>
        <dbReference type="Proteomes" id="UP001596203"/>
    </source>
</evidence>
<keyword evidence="3" id="KW-1185">Reference proteome</keyword>